<sequence length="83" mass="9923">MSKPLVPKPKDRCDDEQSEEERVRCTFENPNFDQGYFGPWRVCKKLLYNREKCGSEVSKFRPSSRAVCYKVNYRVSFHYTFIT</sequence>
<reference evidence="1" key="1">
    <citation type="submission" date="2020-11" db="EMBL/GenBank/DDBJ databases">
        <authorList>
            <person name="Whiteford S."/>
        </authorList>
    </citation>
    <scope>NUCLEOTIDE SEQUENCE</scope>
</reference>
<keyword evidence="2" id="KW-1185">Reference proteome</keyword>
<dbReference type="Proteomes" id="UP000653454">
    <property type="component" value="Unassembled WGS sequence"/>
</dbReference>
<proteinExistence type="predicted"/>
<evidence type="ECO:0000313" key="2">
    <source>
        <dbReference type="Proteomes" id="UP000653454"/>
    </source>
</evidence>
<comment type="caution">
    <text evidence="1">The sequence shown here is derived from an EMBL/GenBank/DDBJ whole genome shotgun (WGS) entry which is preliminary data.</text>
</comment>
<protein>
    <submittedName>
        <fullName evidence="1">(diamondback moth) hypothetical protein</fullName>
    </submittedName>
</protein>
<evidence type="ECO:0000313" key="1">
    <source>
        <dbReference type="EMBL" id="CAG9129873.1"/>
    </source>
</evidence>
<dbReference type="EMBL" id="CAJHNJ030000039">
    <property type="protein sequence ID" value="CAG9129873.1"/>
    <property type="molecule type" value="Genomic_DNA"/>
</dbReference>
<dbReference type="AlphaFoldDB" id="A0A8S4FNL8"/>
<accession>A0A8S4FNL8</accession>
<gene>
    <name evidence="1" type="ORF">PLXY2_LOCUS9734</name>
</gene>
<organism evidence="1 2">
    <name type="scientific">Plutella xylostella</name>
    <name type="common">Diamondback moth</name>
    <name type="synonym">Plutella maculipennis</name>
    <dbReference type="NCBI Taxonomy" id="51655"/>
    <lineage>
        <taxon>Eukaryota</taxon>
        <taxon>Metazoa</taxon>
        <taxon>Ecdysozoa</taxon>
        <taxon>Arthropoda</taxon>
        <taxon>Hexapoda</taxon>
        <taxon>Insecta</taxon>
        <taxon>Pterygota</taxon>
        <taxon>Neoptera</taxon>
        <taxon>Endopterygota</taxon>
        <taxon>Lepidoptera</taxon>
        <taxon>Glossata</taxon>
        <taxon>Ditrysia</taxon>
        <taxon>Yponomeutoidea</taxon>
        <taxon>Plutellidae</taxon>
        <taxon>Plutella</taxon>
    </lineage>
</organism>
<name>A0A8S4FNL8_PLUXY</name>